<gene>
    <name evidence="1" type="ORF">EDD66_105319</name>
</gene>
<name>A0A3N1XU23_9FIRM</name>
<keyword evidence="2" id="KW-1185">Reference proteome</keyword>
<protein>
    <submittedName>
        <fullName evidence="1">Uncharacterized protein</fullName>
    </submittedName>
</protein>
<proteinExistence type="predicted"/>
<organism evidence="1 2">
    <name type="scientific">Mobilisporobacter senegalensis</name>
    <dbReference type="NCBI Taxonomy" id="1329262"/>
    <lineage>
        <taxon>Bacteria</taxon>
        <taxon>Bacillati</taxon>
        <taxon>Bacillota</taxon>
        <taxon>Clostridia</taxon>
        <taxon>Lachnospirales</taxon>
        <taxon>Lachnospiraceae</taxon>
        <taxon>Mobilisporobacter</taxon>
    </lineage>
</organism>
<reference evidence="1 2" key="1">
    <citation type="submission" date="2018-11" db="EMBL/GenBank/DDBJ databases">
        <title>Genomic Encyclopedia of Type Strains, Phase IV (KMG-IV): sequencing the most valuable type-strain genomes for metagenomic binning, comparative biology and taxonomic classification.</title>
        <authorList>
            <person name="Goeker M."/>
        </authorList>
    </citation>
    <scope>NUCLEOTIDE SEQUENCE [LARGE SCALE GENOMIC DNA]</scope>
    <source>
        <strain evidence="1 2">DSM 26537</strain>
    </source>
</reference>
<dbReference type="EMBL" id="RJVG01000005">
    <property type="protein sequence ID" value="ROR28377.1"/>
    <property type="molecule type" value="Genomic_DNA"/>
</dbReference>
<comment type="caution">
    <text evidence="1">The sequence shown here is derived from an EMBL/GenBank/DDBJ whole genome shotgun (WGS) entry which is preliminary data.</text>
</comment>
<dbReference type="AlphaFoldDB" id="A0A3N1XU23"/>
<dbReference type="OrthoDB" id="2063172at2"/>
<dbReference type="Proteomes" id="UP000273083">
    <property type="component" value="Unassembled WGS sequence"/>
</dbReference>
<evidence type="ECO:0000313" key="2">
    <source>
        <dbReference type="Proteomes" id="UP000273083"/>
    </source>
</evidence>
<dbReference type="RefSeq" id="WP_123609546.1">
    <property type="nucleotide sequence ID" value="NZ_RJVG01000005.1"/>
</dbReference>
<accession>A0A3N1XU23</accession>
<evidence type="ECO:0000313" key="1">
    <source>
        <dbReference type="EMBL" id="ROR28377.1"/>
    </source>
</evidence>
<sequence length="191" mass="21293">MRGQNSETNCREPNIDCDYNEESIRLESTSMPSPNMNIVKHTMDILKAALPYADVKSLPTLQIMVKATELMDTIKSQAFELSTLDLDEGKGDMEGMLNSIRELCTDRERELIDIILNIINAKNLYNTYKTISSMGFNNNSDNTEGNPFASAFGFGDDSSMMDILSSMLSPEQQSTFETLNTILSTMPDSTT</sequence>